<dbReference type="Proteomes" id="UP000215914">
    <property type="component" value="Unassembled WGS sequence"/>
</dbReference>
<sequence length="49" mass="5628">MARLRDPQKDVIYLHRKCGSSVVTFDETPIAKKSNVIHGAKKKFTRIGW</sequence>
<evidence type="ECO:0000313" key="2">
    <source>
        <dbReference type="Proteomes" id="UP000215914"/>
    </source>
</evidence>
<dbReference type="Gramene" id="mRNA:HanXRQr2_Chr02g0053381">
    <property type="protein sequence ID" value="CDS:HanXRQr2_Chr02g0053381.1"/>
    <property type="gene ID" value="HanXRQr2_Chr02g0053381"/>
</dbReference>
<name>A0A9K3NYR8_HELAN</name>
<protein>
    <submittedName>
        <fullName evidence="1">Uncharacterized protein</fullName>
    </submittedName>
</protein>
<organism evidence="1 2">
    <name type="scientific">Helianthus annuus</name>
    <name type="common">Common sunflower</name>
    <dbReference type="NCBI Taxonomy" id="4232"/>
    <lineage>
        <taxon>Eukaryota</taxon>
        <taxon>Viridiplantae</taxon>
        <taxon>Streptophyta</taxon>
        <taxon>Embryophyta</taxon>
        <taxon>Tracheophyta</taxon>
        <taxon>Spermatophyta</taxon>
        <taxon>Magnoliopsida</taxon>
        <taxon>eudicotyledons</taxon>
        <taxon>Gunneridae</taxon>
        <taxon>Pentapetalae</taxon>
        <taxon>asterids</taxon>
        <taxon>campanulids</taxon>
        <taxon>Asterales</taxon>
        <taxon>Asteraceae</taxon>
        <taxon>Asteroideae</taxon>
        <taxon>Heliantheae alliance</taxon>
        <taxon>Heliantheae</taxon>
        <taxon>Helianthus</taxon>
    </lineage>
</organism>
<reference evidence="1" key="2">
    <citation type="submission" date="2020-06" db="EMBL/GenBank/DDBJ databases">
        <title>Helianthus annuus Genome sequencing and assembly Release 2.</title>
        <authorList>
            <person name="Gouzy J."/>
            <person name="Langlade N."/>
            <person name="Munos S."/>
        </authorList>
    </citation>
    <scope>NUCLEOTIDE SEQUENCE</scope>
    <source>
        <tissue evidence="1">Leaves</tissue>
    </source>
</reference>
<comment type="caution">
    <text evidence="1">The sequence shown here is derived from an EMBL/GenBank/DDBJ whole genome shotgun (WGS) entry which is preliminary data.</text>
</comment>
<keyword evidence="2" id="KW-1185">Reference proteome</keyword>
<accession>A0A9K3NYR8</accession>
<dbReference type="AlphaFoldDB" id="A0A9K3NYR8"/>
<reference evidence="1" key="1">
    <citation type="journal article" date="2017" name="Nature">
        <title>The sunflower genome provides insights into oil metabolism, flowering and Asterid evolution.</title>
        <authorList>
            <person name="Badouin H."/>
            <person name="Gouzy J."/>
            <person name="Grassa C.J."/>
            <person name="Murat F."/>
            <person name="Staton S.E."/>
            <person name="Cottret L."/>
            <person name="Lelandais-Briere C."/>
            <person name="Owens G.L."/>
            <person name="Carrere S."/>
            <person name="Mayjonade B."/>
            <person name="Legrand L."/>
            <person name="Gill N."/>
            <person name="Kane N.C."/>
            <person name="Bowers J.E."/>
            <person name="Hubner S."/>
            <person name="Bellec A."/>
            <person name="Berard A."/>
            <person name="Berges H."/>
            <person name="Blanchet N."/>
            <person name="Boniface M.C."/>
            <person name="Brunel D."/>
            <person name="Catrice O."/>
            <person name="Chaidir N."/>
            <person name="Claudel C."/>
            <person name="Donnadieu C."/>
            <person name="Faraut T."/>
            <person name="Fievet G."/>
            <person name="Helmstetter N."/>
            <person name="King M."/>
            <person name="Knapp S.J."/>
            <person name="Lai Z."/>
            <person name="Le Paslier M.C."/>
            <person name="Lippi Y."/>
            <person name="Lorenzon L."/>
            <person name="Mandel J.R."/>
            <person name="Marage G."/>
            <person name="Marchand G."/>
            <person name="Marquand E."/>
            <person name="Bret-Mestries E."/>
            <person name="Morien E."/>
            <person name="Nambeesan S."/>
            <person name="Nguyen T."/>
            <person name="Pegot-Espagnet P."/>
            <person name="Pouilly N."/>
            <person name="Raftis F."/>
            <person name="Sallet E."/>
            <person name="Schiex T."/>
            <person name="Thomas J."/>
            <person name="Vandecasteele C."/>
            <person name="Vares D."/>
            <person name="Vear F."/>
            <person name="Vautrin S."/>
            <person name="Crespi M."/>
            <person name="Mangin B."/>
            <person name="Burke J.M."/>
            <person name="Salse J."/>
            <person name="Munos S."/>
            <person name="Vincourt P."/>
            <person name="Rieseberg L.H."/>
            <person name="Langlade N.B."/>
        </authorList>
    </citation>
    <scope>NUCLEOTIDE SEQUENCE</scope>
    <source>
        <tissue evidence="1">Leaves</tissue>
    </source>
</reference>
<dbReference type="EMBL" id="MNCJ02000317">
    <property type="protein sequence ID" value="KAF5817474.1"/>
    <property type="molecule type" value="Genomic_DNA"/>
</dbReference>
<proteinExistence type="predicted"/>
<gene>
    <name evidence="1" type="ORF">HanXRQr2_Chr02g0053381</name>
</gene>
<evidence type="ECO:0000313" key="1">
    <source>
        <dbReference type="EMBL" id="KAF5817474.1"/>
    </source>
</evidence>